<dbReference type="GO" id="GO:0004342">
    <property type="term" value="F:glucosamine-6-phosphate deaminase activity"/>
    <property type="evidence" value="ECO:0007669"/>
    <property type="project" value="InterPro"/>
</dbReference>
<dbReference type="RefSeq" id="WP_138658123.1">
    <property type="nucleotide sequence ID" value="NZ_VATY01000002.1"/>
</dbReference>
<dbReference type="SUPFAM" id="SSF100950">
    <property type="entry name" value="NagB/RpiA/CoA transferase-like"/>
    <property type="match status" value="1"/>
</dbReference>
<comment type="caution">
    <text evidence="3">The sequence shown here is derived from an EMBL/GenBank/DDBJ whole genome shotgun (WGS) entry which is preliminary data.</text>
</comment>
<organism evidence="3 4">
    <name type="scientific">Maribacter algarum</name>
    <name type="common">ex Zhang et al. 2020</name>
    <dbReference type="NCBI Taxonomy" id="2578118"/>
    <lineage>
        <taxon>Bacteria</taxon>
        <taxon>Pseudomonadati</taxon>
        <taxon>Bacteroidota</taxon>
        <taxon>Flavobacteriia</taxon>
        <taxon>Flavobacteriales</taxon>
        <taxon>Flavobacteriaceae</taxon>
        <taxon>Maribacter</taxon>
    </lineage>
</organism>
<dbReference type="GO" id="GO:0042802">
    <property type="term" value="F:identical protein binding"/>
    <property type="evidence" value="ECO:0007669"/>
    <property type="project" value="TreeGrafter"/>
</dbReference>
<dbReference type="PANTHER" id="PTHR11280">
    <property type="entry name" value="GLUCOSAMINE-6-PHOSPHATE ISOMERASE"/>
    <property type="match status" value="1"/>
</dbReference>
<dbReference type="GO" id="GO:0006046">
    <property type="term" value="P:N-acetylglucosamine catabolic process"/>
    <property type="evidence" value="ECO:0007669"/>
    <property type="project" value="TreeGrafter"/>
</dbReference>
<dbReference type="CDD" id="cd01399">
    <property type="entry name" value="GlcN6P_deaminase"/>
    <property type="match status" value="1"/>
</dbReference>
<dbReference type="InterPro" id="IPR004547">
    <property type="entry name" value="Glucosamine6P_isomerase"/>
</dbReference>
<dbReference type="GO" id="GO:0005829">
    <property type="term" value="C:cytosol"/>
    <property type="evidence" value="ECO:0007669"/>
    <property type="project" value="TreeGrafter"/>
</dbReference>
<dbReference type="InterPro" id="IPR037171">
    <property type="entry name" value="NagB/RpiA_transferase-like"/>
</dbReference>
<dbReference type="Proteomes" id="UP000310314">
    <property type="component" value="Unassembled WGS sequence"/>
</dbReference>
<evidence type="ECO:0000313" key="4">
    <source>
        <dbReference type="Proteomes" id="UP000310314"/>
    </source>
</evidence>
<dbReference type="EMBL" id="VATY01000002">
    <property type="protein sequence ID" value="TMM57141.1"/>
    <property type="molecule type" value="Genomic_DNA"/>
</dbReference>
<dbReference type="GO" id="GO:0019262">
    <property type="term" value="P:N-acetylneuraminate catabolic process"/>
    <property type="evidence" value="ECO:0007669"/>
    <property type="project" value="TreeGrafter"/>
</dbReference>
<dbReference type="GO" id="GO:0016853">
    <property type="term" value="F:isomerase activity"/>
    <property type="evidence" value="ECO:0007669"/>
    <property type="project" value="UniProtKB-KW"/>
</dbReference>
<name>A0A5S3PR50_9FLAO</name>
<dbReference type="GO" id="GO:0005975">
    <property type="term" value="P:carbohydrate metabolic process"/>
    <property type="evidence" value="ECO:0007669"/>
    <property type="project" value="InterPro"/>
</dbReference>
<feature type="domain" description="Glucosamine/galactosamine-6-phosphate isomerase" evidence="2">
    <location>
        <begin position="10"/>
        <end position="219"/>
    </location>
</feature>
<keyword evidence="3" id="KW-0413">Isomerase</keyword>
<evidence type="ECO:0000313" key="3">
    <source>
        <dbReference type="EMBL" id="TMM57141.1"/>
    </source>
</evidence>
<reference evidence="3 4" key="1">
    <citation type="submission" date="2019-05" db="EMBL/GenBank/DDBJ databases">
        <authorList>
            <person name="Zhang J.-Y."/>
            <person name="Feg X."/>
            <person name="Du Z.-J."/>
        </authorList>
    </citation>
    <scope>NUCLEOTIDE SEQUENCE [LARGE SCALE GENOMIC DNA]</scope>
    <source>
        <strain evidence="3 4">RZ26</strain>
    </source>
</reference>
<protein>
    <submittedName>
        <fullName evidence="3">Galactosamine-6-phosphate isomerase</fullName>
    </submittedName>
</protein>
<evidence type="ECO:0000259" key="2">
    <source>
        <dbReference type="Pfam" id="PF01182"/>
    </source>
</evidence>
<proteinExistence type="predicted"/>
<sequence length="228" mass="25303">MNINYFSDTETMSQKAAENVLEEIRQNPKSLLCTATGSSPKKLYQNLAQHAKLFEKTRIIPLDEWIGLSTPEGSCHAYIEEYVLNPLQIPVAHYFGFNADALHLEQECNRIQELLKREGPIDICILGLGKNGHLGFNEPAEELQAHCHIANLAAQSQEHNMIGSSSLKPTKGLTLGMQDILAAKKIILLVSGEGKELAKEQLLSGTITTDCPATWLWKHDNTECLILN</sequence>
<dbReference type="PROSITE" id="PS01161">
    <property type="entry name" value="GLC_GALNAC_ISOMERASE"/>
    <property type="match status" value="1"/>
</dbReference>
<keyword evidence="4" id="KW-1185">Reference proteome</keyword>
<dbReference type="OrthoDB" id="9791139at2"/>
<gene>
    <name evidence="3" type="ORF">FEE95_11660</name>
</gene>
<evidence type="ECO:0000256" key="1">
    <source>
        <dbReference type="ARBA" id="ARBA00022801"/>
    </source>
</evidence>
<dbReference type="PANTHER" id="PTHR11280:SF5">
    <property type="entry name" value="GLUCOSAMINE-6-PHOSPHATE ISOMERASE"/>
    <property type="match status" value="1"/>
</dbReference>
<dbReference type="Pfam" id="PF01182">
    <property type="entry name" value="Glucosamine_iso"/>
    <property type="match status" value="1"/>
</dbReference>
<dbReference type="AlphaFoldDB" id="A0A5S3PR50"/>
<dbReference type="InterPro" id="IPR018321">
    <property type="entry name" value="Glucosamine6P_isomerase_CS"/>
</dbReference>
<dbReference type="InterPro" id="IPR006148">
    <property type="entry name" value="Glc/Gal-6P_isomerase"/>
</dbReference>
<dbReference type="Gene3D" id="3.40.50.1360">
    <property type="match status" value="1"/>
</dbReference>
<keyword evidence="1" id="KW-0378">Hydrolase</keyword>
<dbReference type="GO" id="GO:0006043">
    <property type="term" value="P:glucosamine catabolic process"/>
    <property type="evidence" value="ECO:0007669"/>
    <property type="project" value="TreeGrafter"/>
</dbReference>
<dbReference type="NCBIfam" id="NF007291">
    <property type="entry name" value="PRK09762.1"/>
    <property type="match status" value="1"/>
</dbReference>
<accession>A0A5S3PR50</accession>